<feature type="transmembrane region" description="Helical" evidence="5">
    <location>
        <begin position="406"/>
        <end position="429"/>
    </location>
</feature>
<comment type="caution">
    <text evidence="6">The sequence shown here is derived from an EMBL/GenBank/DDBJ whole genome shotgun (WGS) entry which is preliminary data.</text>
</comment>
<evidence type="ECO:0000256" key="4">
    <source>
        <dbReference type="ARBA" id="ARBA00023136"/>
    </source>
</evidence>
<evidence type="ECO:0008006" key="8">
    <source>
        <dbReference type="Google" id="ProtNLM"/>
    </source>
</evidence>
<dbReference type="Proteomes" id="UP001195483">
    <property type="component" value="Unassembled WGS sequence"/>
</dbReference>
<dbReference type="PANTHER" id="PTHR12778">
    <property type="entry name" value="SOLUTE CARRIER FAMILY 33 ACETYL-COA TRANSPORTER -RELATED"/>
    <property type="match status" value="1"/>
</dbReference>
<dbReference type="EMBL" id="JAEAOA010002099">
    <property type="protein sequence ID" value="KAK3609669.1"/>
    <property type="molecule type" value="Genomic_DNA"/>
</dbReference>
<keyword evidence="4 5" id="KW-0472">Membrane</keyword>
<feature type="transmembrane region" description="Helical" evidence="5">
    <location>
        <begin position="441"/>
        <end position="458"/>
    </location>
</feature>
<feature type="transmembrane region" description="Helical" evidence="5">
    <location>
        <begin position="238"/>
        <end position="258"/>
    </location>
</feature>
<dbReference type="InterPro" id="IPR004752">
    <property type="entry name" value="AmpG_permease/AT-1"/>
</dbReference>
<name>A0AAE0TG10_9BIVA</name>
<gene>
    <name evidence="6" type="ORF">CHS0354_035955</name>
</gene>
<dbReference type="GO" id="GO:0016020">
    <property type="term" value="C:membrane"/>
    <property type="evidence" value="ECO:0007669"/>
    <property type="project" value="UniProtKB-SubCell"/>
</dbReference>
<evidence type="ECO:0000256" key="1">
    <source>
        <dbReference type="ARBA" id="ARBA00004141"/>
    </source>
</evidence>
<keyword evidence="3 5" id="KW-1133">Transmembrane helix</keyword>
<organism evidence="6 7">
    <name type="scientific">Potamilus streckersoni</name>
    <dbReference type="NCBI Taxonomy" id="2493646"/>
    <lineage>
        <taxon>Eukaryota</taxon>
        <taxon>Metazoa</taxon>
        <taxon>Spiralia</taxon>
        <taxon>Lophotrochozoa</taxon>
        <taxon>Mollusca</taxon>
        <taxon>Bivalvia</taxon>
        <taxon>Autobranchia</taxon>
        <taxon>Heteroconchia</taxon>
        <taxon>Palaeoheterodonta</taxon>
        <taxon>Unionida</taxon>
        <taxon>Unionoidea</taxon>
        <taxon>Unionidae</taxon>
        <taxon>Ambleminae</taxon>
        <taxon>Lampsilini</taxon>
        <taxon>Potamilus</taxon>
    </lineage>
</organism>
<dbReference type="GO" id="GO:0008521">
    <property type="term" value="F:acetyl-CoA transmembrane transporter activity"/>
    <property type="evidence" value="ECO:0007669"/>
    <property type="project" value="InterPro"/>
</dbReference>
<dbReference type="PANTHER" id="PTHR12778:SF9">
    <property type="entry name" value="ACETYL-COENZYME A TRANSPORTER 1"/>
    <property type="match status" value="1"/>
</dbReference>
<sequence>MQWRTKRCANEAARPGRQIERREKGKRNIIFQFMNYESLRKSLKFTTIIRKLLQAFVKPVSTIIIMSSGVTKRTPMVQNGPKHLVNGIDLDSSFNIPHVPLSKHMDEDRFIGGGTDITTDEDSKTVDLKGDLHNVMLLIFLYILQGIPLGLTGSIPMLLSGRKVSYKEQAIFSFVFWPFSIKLLWAPLVDSMYVKWFGRRKTWLVPTQYLIGIFMLVLSSYVNTILGTEDTASGKVDIILLTFIFFMLNFLAATQDIAVDGWALTILSRRNVGWASTCNSVGQTAGYFLGNALFLALESADFCNKYLRSEPQSEGVVTLASFLYYSGIVFFISTTLVSLMKHEKVDQDVDSNQGIADTYKQLIRVIHLPSVISYAIIVLTVEVAFAAADSLFDLKLIEAGMPKERLALFTVPMVPIEIILTLIISKFTAGPRPMDIYLKAMHYRILVELLYVFVVWLSHRVQETTGHFPLYFYGLILASYALHQVTVCGMCVAQVAFHAKISDPIIGGTYMTLLNTLSNLGSNWPATLVLWLVDSLTWKSCQGVTGSCYSEQEIQACTNAGGTCVTTLDGYYIEAFICVVIGFLWLQWRKHKVHQLDALDKSHWKCL</sequence>
<dbReference type="Pfam" id="PF13000">
    <property type="entry name" value="Acatn"/>
    <property type="match status" value="1"/>
</dbReference>
<reference evidence="6" key="2">
    <citation type="journal article" date="2021" name="Genome Biol. Evol.">
        <title>Developing a high-quality reference genome for a parasitic bivalve with doubly uniparental inheritance (Bivalvia: Unionida).</title>
        <authorList>
            <person name="Smith C.H."/>
        </authorList>
    </citation>
    <scope>NUCLEOTIDE SEQUENCE</scope>
    <source>
        <strain evidence="6">CHS0354</strain>
        <tissue evidence="6">Mantle</tissue>
    </source>
</reference>
<reference evidence="6" key="3">
    <citation type="submission" date="2023-05" db="EMBL/GenBank/DDBJ databases">
        <authorList>
            <person name="Smith C.H."/>
        </authorList>
    </citation>
    <scope>NUCLEOTIDE SEQUENCE</scope>
    <source>
        <strain evidence="6">CHS0354</strain>
        <tissue evidence="6">Mantle</tissue>
    </source>
</reference>
<accession>A0AAE0TG10</accession>
<evidence type="ECO:0000256" key="3">
    <source>
        <dbReference type="ARBA" id="ARBA00022989"/>
    </source>
</evidence>
<feature type="transmembrane region" description="Helical" evidence="5">
    <location>
        <begin position="571"/>
        <end position="588"/>
    </location>
</feature>
<dbReference type="InterPro" id="IPR036259">
    <property type="entry name" value="MFS_trans_sf"/>
</dbReference>
<comment type="subcellular location">
    <subcellularLocation>
        <location evidence="1">Membrane</location>
        <topology evidence="1">Multi-pass membrane protein</topology>
    </subcellularLocation>
</comment>
<protein>
    <recommendedName>
        <fullName evidence="8">Acetyl-coenzyme A transporter 1</fullName>
    </recommendedName>
</protein>
<dbReference type="GO" id="GO:0035348">
    <property type="term" value="P:acetyl-CoA transmembrane transport"/>
    <property type="evidence" value="ECO:0007669"/>
    <property type="project" value="InterPro"/>
</dbReference>
<evidence type="ECO:0000313" key="7">
    <source>
        <dbReference type="Proteomes" id="UP001195483"/>
    </source>
</evidence>
<feature type="transmembrane region" description="Helical" evidence="5">
    <location>
        <begin position="362"/>
        <end position="386"/>
    </location>
</feature>
<evidence type="ECO:0000256" key="2">
    <source>
        <dbReference type="ARBA" id="ARBA00022692"/>
    </source>
</evidence>
<evidence type="ECO:0000313" key="6">
    <source>
        <dbReference type="EMBL" id="KAK3609669.1"/>
    </source>
</evidence>
<feature type="transmembrane region" description="Helical" evidence="5">
    <location>
        <begin position="171"/>
        <end position="189"/>
    </location>
</feature>
<dbReference type="InterPro" id="IPR024371">
    <property type="entry name" value="AcetylCoA_trans_1-like"/>
</dbReference>
<proteinExistence type="predicted"/>
<keyword evidence="2 5" id="KW-0812">Transmembrane</keyword>
<evidence type="ECO:0000256" key="5">
    <source>
        <dbReference type="SAM" id="Phobius"/>
    </source>
</evidence>
<feature type="transmembrane region" description="Helical" evidence="5">
    <location>
        <begin position="135"/>
        <end position="159"/>
    </location>
</feature>
<feature type="transmembrane region" description="Helical" evidence="5">
    <location>
        <begin position="209"/>
        <end position="226"/>
    </location>
</feature>
<dbReference type="Gene3D" id="1.20.1250.20">
    <property type="entry name" value="MFS general substrate transporter like domains"/>
    <property type="match status" value="1"/>
</dbReference>
<reference evidence="6" key="1">
    <citation type="journal article" date="2021" name="Genome Biol. Evol.">
        <title>A High-Quality Reference Genome for a Parasitic Bivalve with Doubly Uniparental Inheritance (Bivalvia: Unionida).</title>
        <authorList>
            <person name="Smith C.H."/>
        </authorList>
    </citation>
    <scope>NUCLEOTIDE SEQUENCE</scope>
    <source>
        <strain evidence="6">CHS0354</strain>
    </source>
</reference>
<dbReference type="AlphaFoldDB" id="A0AAE0TG10"/>
<feature type="transmembrane region" description="Helical" evidence="5">
    <location>
        <begin position="470"/>
        <end position="497"/>
    </location>
</feature>
<dbReference type="SUPFAM" id="SSF103473">
    <property type="entry name" value="MFS general substrate transporter"/>
    <property type="match status" value="1"/>
</dbReference>
<feature type="transmembrane region" description="Helical" evidence="5">
    <location>
        <begin position="322"/>
        <end position="341"/>
    </location>
</feature>
<keyword evidence="7" id="KW-1185">Reference proteome</keyword>